<accession>B9SC10</accession>
<organism evidence="1 2">
    <name type="scientific">Ricinus communis</name>
    <name type="common">Castor bean</name>
    <dbReference type="NCBI Taxonomy" id="3988"/>
    <lineage>
        <taxon>Eukaryota</taxon>
        <taxon>Viridiplantae</taxon>
        <taxon>Streptophyta</taxon>
        <taxon>Embryophyta</taxon>
        <taxon>Tracheophyta</taxon>
        <taxon>Spermatophyta</taxon>
        <taxon>Magnoliopsida</taxon>
        <taxon>eudicotyledons</taxon>
        <taxon>Gunneridae</taxon>
        <taxon>Pentapetalae</taxon>
        <taxon>rosids</taxon>
        <taxon>fabids</taxon>
        <taxon>Malpighiales</taxon>
        <taxon>Euphorbiaceae</taxon>
        <taxon>Acalyphoideae</taxon>
        <taxon>Acalypheae</taxon>
        <taxon>Ricinus</taxon>
    </lineage>
</organism>
<evidence type="ECO:0000313" key="1">
    <source>
        <dbReference type="EMBL" id="EEF38868.1"/>
    </source>
</evidence>
<protein>
    <submittedName>
        <fullName evidence="1">Uncharacterized protein</fullName>
    </submittedName>
</protein>
<gene>
    <name evidence="1" type="ORF">RCOM_0701470</name>
</gene>
<dbReference type="InParanoid" id="B9SC10"/>
<sequence length="61" mass="6982">MTMNELRALNTHLEILGKNVSEKEDNGFDNTIQEIGILKNEVHMMQKEFSEANQNAKSFTV</sequence>
<name>B9SC10_RICCO</name>
<reference evidence="2" key="1">
    <citation type="journal article" date="2010" name="Nat. Biotechnol.">
        <title>Draft genome sequence of the oilseed species Ricinus communis.</title>
        <authorList>
            <person name="Chan A.P."/>
            <person name="Crabtree J."/>
            <person name="Zhao Q."/>
            <person name="Lorenzi H."/>
            <person name="Orvis J."/>
            <person name="Puiu D."/>
            <person name="Melake-Berhan A."/>
            <person name="Jones K.M."/>
            <person name="Redman J."/>
            <person name="Chen G."/>
            <person name="Cahoon E.B."/>
            <person name="Gedil M."/>
            <person name="Stanke M."/>
            <person name="Haas B.J."/>
            <person name="Wortman J.R."/>
            <person name="Fraser-Liggett C.M."/>
            <person name="Ravel J."/>
            <person name="Rabinowicz P.D."/>
        </authorList>
    </citation>
    <scope>NUCLEOTIDE SEQUENCE [LARGE SCALE GENOMIC DNA]</scope>
    <source>
        <strain evidence="2">cv. Hale</strain>
    </source>
</reference>
<evidence type="ECO:0000313" key="2">
    <source>
        <dbReference type="Proteomes" id="UP000008311"/>
    </source>
</evidence>
<dbReference type="Proteomes" id="UP000008311">
    <property type="component" value="Unassembled WGS sequence"/>
</dbReference>
<dbReference type="AlphaFoldDB" id="B9SC10"/>
<keyword evidence="2" id="KW-1185">Reference proteome</keyword>
<dbReference type="EMBL" id="EQ973918">
    <property type="protein sequence ID" value="EEF38868.1"/>
    <property type="molecule type" value="Genomic_DNA"/>
</dbReference>
<proteinExistence type="predicted"/>